<gene>
    <name evidence="3" type="ORF">QBC47DRAFT_186258</name>
</gene>
<dbReference type="InterPro" id="IPR005804">
    <property type="entry name" value="FA_desaturase_dom"/>
</dbReference>
<dbReference type="EMBL" id="MU839832">
    <property type="protein sequence ID" value="KAK1756441.1"/>
    <property type="molecule type" value="Genomic_DNA"/>
</dbReference>
<evidence type="ECO:0000313" key="4">
    <source>
        <dbReference type="Proteomes" id="UP001239445"/>
    </source>
</evidence>
<dbReference type="Proteomes" id="UP001239445">
    <property type="component" value="Unassembled WGS sequence"/>
</dbReference>
<comment type="caution">
    <text evidence="3">The sequence shown here is derived from an EMBL/GenBank/DDBJ whole genome shotgun (WGS) entry which is preliminary data.</text>
</comment>
<organism evidence="3 4">
    <name type="scientific">Echria macrotheca</name>
    <dbReference type="NCBI Taxonomy" id="438768"/>
    <lineage>
        <taxon>Eukaryota</taxon>
        <taxon>Fungi</taxon>
        <taxon>Dikarya</taxon>
        <taxon>Ascomycota</taxon>
        <taxon>Pezizomycotina</taxon>
        <taxon>Sordariomycetes</taxon>
        <taxon>Sordariomycetidae</taxon>
        <taxon>Sordariales</taxon>
        <taxon>Schizotheciaceae</taxon>
        <taxon>Echria</taxon>
    </lineage>
</organism>
<keyword evidence="4" id="KW-1185">Reference proteome</keyword>
<accession>A0AAJ0BIG7</accession>
<keyword evidence="1" id="KW-0472">Membrane</keyword>
<feature type="transmembrane region" description="Helical" evidence="1">
    <location>
        <begin position="230"/>
        <end position="248"/>
    </location>
</feature>
<sequence length="442" mass="50515">MGLSQLTFDPQLTRADRLVLQQLDRDISSYSSLDDGAAANGTPTPISGAETISDAEPVIAKLKAANDPTDARFEPTVFTSYDLPDLLSSSGRLPGFARRLLSGYVSWARRAVRVETDVVFVTHLLLYFCTTLPSALFLFWNFSYVHAAVHVAMQASYMGPYTLLKHQHIHQNGVLAKRFAVVDHLFPYVMDPLMGHTWNSYYYHHVKHHHVEGNGPGDLSSTIRYQRDSALHFLMYLSRFFWLVWFDLPRYFWRNGRKTMAIKSGCWELGSYAAVYLGFRTNFAAALVVLGMPVVLLRVAMMVGNWGQHAFVDDEEPDSDFRSSITLIDVASNRHCFNDGYHTSHHLNPLRHWRDHPTSFLSSRTDYATNSALVFHDIDFVMITVRLLLKDYDALARRLVPLGPVQTRMSLTQRAEMLRRHTRAFGEEEIRVKYKGWGKKFS</sequence>
<name>A0AAJ0BIG7_9PEZI</name>
<reference evidence="3" key="1">
    <citation type="submission" date="2023-06" db="EMBL/GenBank/DDBJ databases">
        <title>Genome-scale phylogeny and comparative genomics of the fungal order Sordariales.</title>
        <authorList>
            <consortium name="Lawrence Berkeley National Laboratory"/>
            <person name="Hensen N."/>
            <person name="Bonometti L."/>
            <person name="Westerberg I."/>
            <person name="Brannstrom I.O."/>
            <person name="Guillou S."/>
            <person name="Cros-Aarteil S."/>
            <person name="Calhoun S."/>
            <person name="Haridas S."/>
            <person name="Kuo A."/>
            <person name="Mondo S."/>
            <person name="Pangilinan J."/>
            <person name="Riley R."/>
            <person name="Labutti K."/>
            <person name="Andreopoulos B."/>
            <person name="Lipzen A."/>
            <person name="Chen C."/>
            <person name="Yanf M."/>
            <person name="Daum C."/>
            <person name="Ng V."/>
            <person name="Clum A."/>
            <person name="Steindorff A."/>
            <person name="Ohm R."/>
            <person name="Martin F."/>
            <person name="Silar P."/>
            <person name="Natvig D."/>
            <person name="Lalanne C."/>
            <person name="Gautier V."/>
            <person name="Ament-Velasquez S.L."/>
            <person name="Kruys A."/>
            <person name="Hutchinson M.I."/>
            <person name="Powell A.J."/>
            <person name="Barry K."/>
            <person name="Miller A.N."/>
            <person name="Grigoriev I.V."/>
            <person name="Debuchy R."/>
            <person name="Gladieux P."/>
            <person name="Thoren M.H."/>
            <person name="Johannesson H."/>
        </authorList>
    </citation>
    <scope>NUCLEOTIDE SEQUENCE</scope>
    <source>
        <strain evidence="3">PSN4</strain>
    </source>
</reference>
<proteinExistence type="predicted"/>
<dbReference type="AlphaFoldDB" id="A0AAJ0BIG7"/>
<evidence type="ECO:0000313" key="3">
    <source>
        <dbReference type="EMBL" id="KAK1756441.1"/>
    </source>
</evidence>
<dbReference type="Pfam" id="PF00487">
    <property type="entry name" value="FA_desaturase"/>
    <property type="match status" value="1"/>
</dbReference>
<dbReference type="PANTHER" id="PTHR36459:SF1">
    <property type="entry name" value="FATTY ACID DESATURASE DOMAIN-CONTAINING PROTEIN-RELATED"/>
    <property type="match status" value="1"/>
</dbReference>
<feature type="transmembrane region" description="Helical" evidence="1">
    <location>
        <begin position="118"/>
        <end position="140"/>
    </location>
</feature>
<feature type="transmembrane region" description="Helical" evidence="1">
    <location>
        <begin position="283"/>
        <end position="301"/>
    </location>
</feature>
<evidence type="ECO:0000259" key="2">
    <source>
        <dbReference type="Pfam" id="PF00487"/>
    </source>
</evidence>
<dbReference type="PANTHER" id="PTHR36459">
    <property type="entry name" value="ORF"/>
    <property type="match status" value="1"/>
</dbReference>
<dbReference type="GO" id="GO:0006629">
    <property type="term" value="P:lipid metabolic process"/>
    <property type="evidence" value="ECO:0007669"/>
    <property type="project" value="InterPro"/>
</dbReference>
<keyword evidence="1" id="KW-0812">Transmembrane</keyword>
<keyword evidence="1" id="KW-1133">Transmembrane helix</keyword>
<protein>
    <recommendedName>
        <fullName evidence="2">Fatty acid desaturase domain-containing protein</fullName>
    </recommendedName>
</protein>
<evidence type="ECO:0000256" key="1">
    <source>
        <dbReference type="SAM" id="Phobius"/>
    </source>
</evidence>
<feature type="domain" description="Fatty acid desaturase" evidence="2">
    <location>
        <begin position="163"/>
        <end position="358"/>
    </location>
</feature>